<proteinExistence type="predicted"/>
<sequence>MIVGSLDGAVTVFDPLTSKRSRRTANRATQTQENTSAVNCIYSKDYRTVLNIGGQIKTWDFTPGSAITGNKVKQSKKKNTSSTPKYMKRLEIQNDVRESTQMFEIEEREREEHLAKMQKYTPIPGLTNDEMLAYALMVSKEEHQTEDDQIAEAIKRSLEIQENLNDKNNL</sequence>
<dbReference type="HOGENOM" id="CLU_1571478_0_0_1"/>
<evidence type="ECO:0000313" key="2">
    <source>
        <dbReference type="Proteomes" id="UP000022910"/>
    </source>
</evidence>
<dbReference type="EMBL" id="JEMT01003390">
    <property type="protein sequence ID" value="EXX79451.1"/>
    <property type="molecule type" value="Genomic_DNA"/>
</dbReference>
<organism evidence="1 2">
    <name type="scientific">Rhizophagus irregularis (strain DAOM 197198w)</name>
    <name type="common">Glomus intraradices</name>
    <dbReference type="NCBI Taxonomy" id="1432141"/>
    <lineage>
        <taxon>Eukaryota</taxon>
        <taxon>Fungi</taxon>
        <taxon>Fungi incertae sedis</taxon>
        <taxon>Mucoromycota</taxon>
        <taxon>Glomeromycotina</taxon>
        <taxon>Glomeromycetes</taxon>
        <taxon>Glomerales</taxon>
        <taxon>Glomeraceae</taxon>
        <taxon>Rhizophagus</taxon>
    </lineage>
</organism>
<dbReference type="STRING" id="1432141.A0A015M371"/>
<comment type="caution">
    <text evidence="1">The sequence shown here is derived from an EMBL/GenBank/DDBJ whole genome shotgun (WGS) entry which is preliminary data.</text>
</comment>
<evidence type="ECO:0000313" key="1">
    <source>
        <dbReference type="EMBL" id="EXX79451.1"/>
    </source>
</evidence>
<gene>
    <name evidence="1" type="ORF">RirG_005490</name>
</gene>
<keyword evidence="2" id="KW-1185">Reference proteome</keyword>
<reference evidence="1 2" key="1">
    <citation type="submission" date="2014-02" db="EMBL/GenBank/DDBJ databases">
        <title>Single nucleus genome sequencing reveals high similarity among nuclei of an endomycorrhizal fungus.</title>
        <authorList>
            <person name="Lin K."/>
            <person name="Geurts R."/>
            <person name="Zhang Z."/>
            <person name="Limpens E."/>
            <person name="Saunders D.G."/>
            <person name="Mu D."/>
            <person name="Pang E."/>
            <person name="Cao H."/>
            <person name="Cha H."/>
            <person name="Lin T."/>
            <person name="Zhou Q."/>
            <person name="Shang Y."/>
            <person name="Li Y."/>
            <person name="Ivanov S."/>
            <person name="Sharma T."/>
            <person name="Velzen R.V."/>
            <person name="Ruijter N.D."/>
            <person name="Aanen D.K."/>
            <person name="Win J."/>
            <person name="Kamoun S."/>
            <person name="Bisseling T."/>
            <person name="Huang S."/>
        </authorList>
    </citation>
    <scope>NUCLEOTIDE SEQUENCE [LARGE SCALE GENOMIC DNA]</scope>
    <source>
        <strain evidence="2">DAOM197198w</strain>
    </source>
</reference>
<name>A0A015M371_RHIIW</name>
<accession>A0A015M371</accession>
<dbReference type="AlphaFoldDB" id="A0A015M371"/>
<dbReference type="Proteomes" id="UP000022910">
    <property type="component" value="Unassembled WGS sequence"/>
</dbReference>
<protein>
    <submittedName>
        <fullName evidence="1">Uncharacterized protein</fullName>
    </submittedName>
</protein>
<dbReference type="OrthoDB" id="2095648at2759"/>